<reference evidence="2" key="1">
    <citation type="submission" date="2020-05" db="EMBL/GenBank/DDBJ databases">
        <authorList>
            <person name="Chiriac C."/>
            <person name="Salcher M."/>
            <person name="Ghai R."/>
            <person name="Kavagutti S V."/>
        </authorList>
    </citation>
    <scope>NUCLEOTIDE SEQUENCE</scope>
</reference>
<sequence>MSAPAVATCVFINASPAIPLAASADPALKPNHPNHNKPEPSNTSGNECGRIASLRQPTRFPRIIASARPAAPALM</sequence>
<organism evidence="2">
    <name type="scientific">freshwater metagenome</name>
    <dbReference type="NCBI Taxonomy" id="449393"/>
    <lineage>
        <taxon>unclassified sequences</taxon>
        <taxon>metagenomes</taxon>
        <taxon>ecological metagenomes</taxon>
    </lineage>
</organism>
<evidence type="ECO:0000313" key="2">
    <source>
        <dbReference type="EMBL" id="CAB4816229.1"/>
    </source>
</evidence>
<evidence type="ECO:0000256" key="1">
    <source>
        <dbReference type="SAM" id="MobiDB-lite"/>
    </source>
</evidence>
<accession>A0A6J6Z460</accession>
<protein>
    <submittedName>
        <fullName evidence="2">Unannotated protein</fullName>
    </submittedName>
</protein>
<feature type="region of interest" description="Disordered" evidence="1">
    <location>
        <begin position="23"/>
        <end position="49"/>
    </location>
</feature>
<gene>
    <name evidence="2" type="ORF">UFOPK3124_00762</name>
</gene>
<proteinExistence type="predicted"/>
<dbReference type="AlphaFoldDB" id="A0A6J6Z460"/>
<name>A0A6J6Z460_9ZZZZ</name>
<dbReference type="EMBL" id="CAFAAY010000051">
    <property type="protein sequence ID" value="CAB4816229.1"/>
    <property type="molecule type" value="Genomic_DNA"/>
</dbReference>